<accession>A0A916WVR0</accession>
<evidence type="ECO:0000256" key="2">
    <source>
        <dbReference type="ARBA" id="ARBA00023136"/>
    </source>
</evidence>
<comment type="subcellular location">
    <subcellularLocation>
        <location evidence="1">Membrane</location>
    </subcellularLocation>
</comment>
<gene>
    <name evidence="5" type="ORF">GCM10011489_22320</name>
</gene>
<dbReference type="Proteomes" id="UP000621454">
    <property type="component" value="Unassembled WGS sequence"/>
</dbReference>
<proteinExistence type="predicted"/>
<comment type="caution">
    <text evidence="5">The sequence shown here is derived from an EMBL/GenBank/DDBJ whole genome shotgun (WGS) entry which is preliminary data.</text>
</comment>
<keyword evidence="2 4" id="KW-0472">Membrane</keyword>
<protein>
    <recommendedName>
        <fullName evidence="7">Mce-associated membrane protein</fullName>
    </recommendedName>
</protein>
<feature type="region of interest" description="Disordered" evidence="3">
    <location>
        <begin position="1"/>
        <end position="38"/>
    </location>
</feature>
<reference evidence="5" key="1">
    <citation type="journal article" date="2014" name="Int. J. Syst. Evol. Microbiol.">
        <title>Complete genome sequence of Corynebacterium casei LMG S-19264T (=DSM 44701T), isolated from a smear-ripened cheese.</title>
        <authorList>
            <consortium name="US DOE Joint Genome Institute (JGI-PGF)"/>
            <person name="Walter F."/>
            <person name="Albersmeier A."/>
            <person name="Kalinowski J."/>
            <person name="Ruckert C."/>
        </authorList>
    </citation>
    <scope>NUCLEOTIDE SEQUENCE</scope>
    <source>
        <strain evidence="5">CGMCC 1.12827</strain>
    </source>
</reference>
<evidence type="ECO:0000256" key="4">
    <source>
        <dbReference type="SAM" id="Phobius"/>
    </source>
</evidence>
<evidence type="ECO:0008006" key="7">
    <source>
        <dbReference type="Google" id="ProtNLM"/>
    </source>
</evidence>
<sequence>MFARRRREKSAPDTATTSAWDTSAREGENQSGSTRSKRSRLTAAGVVVTIAMLAALAGLGYAIYDYVDARNTVSVADDRDSALQGAEQAMLNVTNINPGDVDGFRKRAASTLIGDVTEQLSQSGLDQLAKAGPNAGTLTSTVARSGLTEFDHGNHTGKALVYVNVTAQRPNQASTSQTMGFLVAVQRDGGIYKAKTITSLDGYDTTPTDDSGSDSSTGATPASPAPATSDSSQGDTTQGDTSQGDTTGGGN</sequence>
<feature type="transmembrane region" description="Helical" evidence="4">
    <location>
        <begin position="41"/>
        <end position="64"/>
    </location>
</feature>
<keyword evidence="6" id="KW-1185">Reference proteome</keyword>
<keyword evidence="4" id="KW-0812">Transmembrane</keyword>
<name>A0A916WVR0_9ACTN</name>
<feature type="compositionally biased region" description="Low complexity" evidence="3">
    <location>
        <begin position="204"/>
        <end position="245"/>
    </location>
</feature>
<feature type="region of interest" description="Disordered" evidence="3">
    <location>
        <begin position="200"/>
        <end position="251"/>
    </location>
</feature>
<dbReference type="AlphaFoldDB" id="A0A916WVR0"/>
<evidence type="ECO:0000313" key="5">
    <source>
        <dbReference type="EMBL" id="GGB33745.1"/>
    </source>
</evidence>
<evidence type="ECO:0000313" key="6">
    <source>
        <dbReference type="Proteomes" id="UP000621454"/>
    </source>
</evidence>
<dbReference type="RefSeq" id="WP_188586668.1">
    <property type="nucleotide sequence ID" value="NZ_BMGC01000014.1"/>
</dbReference>
<organism evidence="5 6">
    <name type="scientific">Gordonia jinhuaensis</name>
    <dbReference type="NCBI Taxonomy" id="1517702"/>
    <lineage>
        <taxon>Bacteria</taxon>
        <taxon>Bacillati</taxon>
        <taxon>Actinomycetota</taxon>
        <taxon>Actinomycetes</taxon>
        <taxon>Mycobacteriales</taxon>
        <taxon>Gordoniaceae</taxon>
        <taxon>Gordonia</taxon>
    </lineage>
</organism>
<dbReference type="PANTHER" id="PTHR37042:SF4">
    <property type="entry name" value="OUTER MEMBRANE PROTEIN RV1973"/>
    <property type="match status" value="1"/>
</dbReference>
<dbReference type="EMBL" id="BMGC01000014">
    <property type="protein sequence ID" value="GGB33745.1"/>
    <property type="molecule type" value="Genomic_DNA"/>
</dbReference>
<keyword evidence="4" id="KW-1133">Transmembrane helix</keyword>
<dbReference type="GO" id="GO:0016020">
    <property type="term" value="C:membrane"/>
    <property type="evidence" value="ECO:0007669"/>
    <property type="project" value="UniProtKB-SubCell"/>
</dbReference>
<reference evidence="5" key="2">
    <citation type="submission" date="2020-09" db="EMBL/GenBank/DDBJ databases">
        <authorList>
            <person name="Sun Q."/>
            <person name="Zhou Y."/>
        </authorList>
    </citation>
    <scope>NUCLEOTIDE SEQUENCE</scope>
    <source>
        <strain evidence="5">CGMCC 1.12827</strain>
    </source>
</reference>
<feature type="compositionally biased region" description="Low complexity" evidence="3">
    <location>
        <begin position="12"/>
        <end position="22"/>
    </location>
</feature>
<dbReference type="PANTHER" id="PTHR37042">
    <property type="entry name" value="OUTER MEMBRANE PROTEIN RV1973"/>
    <property type="match status" value="1"/>
</dbReference>
<evidence type="ECO:0000256" key="1">
    <source>
        <dbReference type="ARBA" id="ARBA00004370"/>
    </source>
</evidence>
<evidence type="ECO:0000256" key="3">
    <source>
        <dbReference type="SAM" id="MobiDB-lite"/>
    </source>
</evidence>